<feature type="compositionally biased region" description="Low complexity" evidence="2">
    <location>
        <begin position="128"/>
        <end position="147"/>
    </location>
</feature>
<feature type="region of interest" description="Disordered" evidence="2">
    <location>
        <begin position="1"/>
        <end position="29"/>
    </location>
</feature>
<dbReference type="InterPro" id="IPR000727">
    <property type="entry name" value="T_SNARE_dom"/>
</dbReference>
<dbReference type="SUPFAM" id="SSF58038">
    <property type="entry name" value="SNARE fusion complex"/>
    <property type="match status" value="1"/>
</dbReference>
<feature type="non-terminal residue" evidence="4">
    <location>
        <position position="147"/>
    </location>
</feature>
<feature type="compositionally biased region" description="Low complexity" evidence="2">
    <location>
        <begin position="12"/>
        <end position="22"/>
    </location>
</feature>
<organism evidence="4 6">
    <name type="scientific">Didymodactylos carnosus</name>
    <dbReference type="NCBI Taxonomy" id="1234261"/>
    <lineage>
        <taxon>Eukaryota</taxon>
        <taxon>Metazoa</taxon>
        <taxon>Spiralia</taxon>
        <taxon>Gnathifera</taxon>
        <taxon>Rotifera</taxon>
        <taxon>Eurotatoria</taxon>
        <taxon>Bdelloidea</taxon>
        <taxon>Philodinida</taxon>
        <taxon>Philodinidae</taxon>
        <taxon>Didymodactylos</taxon>
    </lineage>
</organism>
<dbReference type="EMBL" id="CAJOBC010001988">
    <property type="protein sequence ID" value="CAF3709453.1"/>
    <property type="molecule type" value="Genomic_DNA"/>
</dbReference>
<dbReference type="OrthoDB" id="18679at2759"/>
<proteinExistence type="inferred from homology"/>
<gene>
    <name evidence="4" type="ORF">GPM918_LOCUS10212</name>
    <name evidence="5" type="ORF">SRO942_LOCUS10213</name>
</gene>
<dbReference type="PROSITE" id="PS50192">
    <property type="entry name" value="T_SNARE"/>
    <property type="match status" value="1"/>
</dbReference>
<dbReference type="GO" id="GO:0005886">
    <property type="term" value="C:plasma membrane"/>
    <property type="evidence" value="ECO:0007669"/>
    <property type="project" value="TreeGrafter"/>
</dbReference>
<accession>A0A814BV65</accession>
<dbReference type="PANTHER" id="PTHR19305:SF9">
    <property type="entry name" value="SYNAPTOSOMAL-ASSOCIATED PROTEIN 29"/>
    <property type="match status" value="1"/>
</dbReference>
<dbReference type="GO" id="GO:0005484">
    <property type="term" value="F:SNAP receptor activity"/>
    <property type="evidence" value="ECO:0007669"/>
    <property type="project" value="TreeGrafter"/>
</dbReference>
<dbReference type="PANTHER" id="PTHR19305">
    <property type="entry name" value="SYNAPTOSOMAL ASSOCIATED PROTEIN"/>
    <property type="match status" value="1"/>
</dbReference>
<keyword evidence="6" id="KW-1185">Reference proteome</keyword>
<dbReference type="Gene3D" id="1.20.5.110">
    <property type="match status" value="1"/>
</dbReference>
<evidence type="ECO:0000313" key="4">
    <source>
        <dbReference type="EMBL" id="CAF0931582.1"/>
    </source>
</evidence>
<evidence type="ECO:0000256" key="1">
    <source>
        <dbReference type="ARBA" id="ARBA00009480"/>
    </source>
</evidence>
<sequence length="147" mass="16872">MPVITKMSFSDNNNTYRSNMNNNKDDESSESIQRQIHQYKNSMLDRSHHMVNLVSESEQLGINTATELATQREKLEKIDNNLDTIDNTLIGTQQRINRLQSVFGGIKNYFYGPKTAFLPKSNSQPNMTKNQSNNTSSNKQQQQRISL</sequence>
<evidence type="ECO:0000256" key="2">
    <source>
        <dbReference type="SAM" id="MobiDB-lite"/>
    </source>
</evidence>
<evidence type="ECO:0000259" key="3">
    <source>
        <dbReference type="PROSITE" id="PS50192"/>
    </source>
</evidence>
<dbReference type="SMART" id="SM00397">
    <property type="entry name" value="t_SNARE"/>
    <property type="match status" value="1"/>
</dbReference>
<comment type="similarity">
    <text evidence="1">Belongs to the SNAP-25 family.</text>
</comment>
<evidence type="ECO:0000313" key="5">
    <source>
        <dbReference type="EMBL" id="CAF3709453.1"/>
    </source>
</evidence>
<comment type="caution">
    <text evidence="4">The sequence shown here is derived from an EMBL/GenBank/DDBJ whole genome shotgun (WGS) entry which is preliminary data.</text>
</comment>
<feature type="domain" description="T-SNARE coiled-coil homology" evidence="3">
    <location>
        <begin position="37"/>
        <end position="99"/>
    </location>
</feature>
<dbReference type="GO" id="GO:0031201">
    <property type="term" value="C:SNARE complex"/>
    <property type="evidence" value="ECO:0007669"/>
    <property type="project" value="TreeGrafter"/>
</dbReference>
<dbReference type="EMBL" id="CAJNOQ010001988">
    <property type="protein sequence ID" value="CAF0931582.1"/>
    <property type="molecule type" value="Genomic_DNA"/>
</dbReference>
<dbReference type="Proteomes" id="UP000663829">
    <property type="component" value="Unassembled WGS sequence"/>
</dbReference>
<dbReference type="GO" id="GO:0016082">
    <property type="term" value="P:synaptic vesicle priming"/>
    <property type="evidence" value="ECO:0007669"/>
    <property type="project" value="TreeGrafter"/>
</dbReference>
<dbReference type="Proteomes" id="UP000681722">
    <property type="component" value="Unassembled WGS sequence"/>
</dbReference>
<reference evidence="4" key="1">
    <citation type="submission" date="2021-02" db="EMBL/GenBank/DDBJ databases">
        <authorList>
            <person name="Nowell W R."/>
        </authorList>
    </citation>
    <scope>NUCLEOTIDE SEQUENCE</scope>
</reference>
<protein>
    <recommendedName>
        <fullName evidence="3">t-SNARE coiled-coil homology domain-containing protein</fullName>
    </recommendedName>
</protein>
<dbReference type="GO" id="GO:0019905">
    <property type="term" value="F:syntaxin binding"/>
    <property type="evidence" value="ECO:0007669"/>
    <property type="project" value="TreeGrafter"/>
</dbReference>
<feature type="region of interest" description="Disordered" evidence="2">
    <location>
        <begin position="119"/>
        <end position="147"/>
    </location>
</feature>
<name>A0A814BV65_9BILA</name>
<dbReference type="AlphaFoldDB" id="A0A814BV65"/>
<evidence type="ECO:0000313" key="6">
    <source>
        <dbReference type="Proteomes" id="UP000663829"/>
    </source>
</evidence>
<dbReference type="GO" id="GO:0031629">
    <property type="term" value="P:synaptic vesicle fusion to presynaptic active zone membrane"/>
    <property type="evidence" value="ECO:0007669"/>
    <property type="project" value="TreeGrafter"/>
</dbReference>
<dbReference type="GO" id="GO:0098793">
    <property type="term" value="C:presynapse"/>
    <property type="evidence" value="ECO:0007669"/>
    <property type="project" value="GOC"/>
</dbReference>